<dbReference type="Proteomes" id="UP000218102">
    <property type="component" value="Unassembled WGS sequence"/>
</dbReference>
<dbReference type="InterPro" id="IPR000290">
    <property type="entry name" value="Colicin_pyocin"/>
</dbReference>
<gene>
    <name evidence="3" type="ORF">CMV24_11000</name>
</gene>
<dbReference type="GO" id="GO:0015643">
    <property type="term" value="F:toxic substance binding"/>
    <property type="evidence" value="ECO:0007669"/>
    <property type="project" value="InterPro"/>
</dbReference>
<dbReference type="RefSeq" id="WP_023662887.1">
    <property type="nucleotide sequence ID" value="NZ_CP010359.1"/>
</dbReference>
<dbReference type="AlphaFoldDB" id="A0A099N5H9"/>
<sequence>MTLKQSLTEYTEPEFLALVSDLYADRTGLKGAELEKHRIDIVLLFEKLTEHPDGSDVIYYPPDGADVSPQGVVNRIKEWRAANGKPGFKAA</sequence>
<comment type="caution">
    <text evidence="3">The sequence shown here is derived from an EMBL/GenBank/DDBJ whole genome shotgun (WGS) entry which is preliminary data.</text>
</comment>
<evidence type="ECO:0000256" key="2">
    <source>
        <dbReference type="ARBA" id="ARBA00023025"/>
    </source>
</evidence>
<reference evidence="3 4" key="1">
    <citation type="submission" date="2017-09" db="EMBL/GenBank/DDBJ databases">
        <authorList>
            <person name="Ehlers B."/>
            <person name="Leendertz F.H."/>
        </authorList>
    </citation>
    <scope>NUCLEOTIDE SEQUENCE [LARGE SCALE GENOMIC DNA]</scope>
    <source>
        <strain evidence="3 4">DJ-1</strain>
    </source>
</reference>
<evidence type="ECO:0000313" key="4">
    <source>
        <dbReference type="Proteomes" id="UP000218102"/>
    </source>
</evidence>
<dbReference type="PRINTS" id="PR01299">
    <property type="entry name" value="PYOCIN"/>
</dbReference>
<dbReference type="Gene3D" id="1.10.1200.20">
    <property type="entry name" value="Colicin E immunity protein"/>
    <property type="match status" value="1"/>
</dbReference>
<dbReference type="SUPFAM" id="SSF47345">
    <property type="entry name" value="Colicin E immunity proteins"/>
    <property type="match status" value="1"/>
</dbReference>
<protein>
    <submittedName>
        <fullName evidence="3">Bacteriocin immunity protein</fullName>
    </submittedName>
</protein>
<keyword evidence="2" id="KW-0079">Bacteriocin immunity</keyword>
<comment type="similarity">
    <text evidence="1">Belongs to the colicins ColE2/ColE8/ColE9 and pyocins S1/S2 family.</text>
</comment>
<evidence type="ECO:0000256" key="1">
    <source>
        <dbReference type="ARBA" id="ARBA00009346"/>
    </source>
</evidence>
<name>A0A099N5H9_PSEDL</name>
<evidence type="ECO:0000313" key="3">
    <source>
        <dbReference type="EMBL" id="PBJ95587.1"/>
    </source>
</evidence>
<accession>A0A099N5H9</accession>
<dbReference type="KEGG" id="ppj:RK21_04782"/>
<dbReference type="Pfam" id="PF01320">
    <property type="entry name" value="Colicin_Pyocin"/>
    <property type="match status" value="1"/>
</dbReference>
<organism evidence="3 4">
    <name type="scientific">Pseudomonas plecoglossicida</name>
    <dbReference type="NCBI Taxonomy" id="70775"/>
    <lineage>
        <taxon>Bacteria</taxon>
        <taxon>Pseudomonadati</taxon>
        <taxon>Pseudomonadota</taxon>
        <taxon>Gammaproteobacteria</taxon>
        <taxon>Pseudomonadales</taxon>
        <taxon>Pseudomonadaceae</taxon>
        <taxon>Pseudomonas</taxon>
    </lineage>
</organism>
<dbReference type="InterPro" id="IPR035900">
    <property type="entry name" value="Colicin_E_sf"/>
</dbReference>
<dbReference type="GO" id="GO:0030153">
    <property type="term" value="P:bacteriocin immunity"/>
    <property type="evidence" value="ECO:0007669"/>
    <property type="project" value="UniProtKB-KW"/>
</dbReference>
<proteinExistence type="inferred from homology"/>
<dbReference type="CDD" id="cd16363">
    <property type="entry name" value="Col_Im_like"/>
    <property type="match status" value="1"/>
</dbReference>
<dbReference type="EMBL" id="NTME01000008">
    <property type="protein sequence ID" value="PBJ95587.1"/>
    <property type="molecule type" value="Genomic_DNA"/>
</dbReference>